<dbReference type="GO" id="GO:0008168">
    <property type="term" value="F:methyltransferase activity"/>
    <property type="evidence" value="ECO:0007669"/>
    <property type="project" value="UniProtKB-KW"/>
</dbReference>
<evidence type="ECO:0000259" key="2">
    <source>
        <dbReference type="Pfam" id="PF13649"/>
    </source>
</evidence>
<organism evidence="3 4">
    <name type="scientific">Streptomonospora nanhaiensis</name>
    <dbReference type="NCBI Taxonomy" id="1323731"/>
    <lineage>
        <taxon>Bacteria</taxon>
        <taxon>Bacillati</taxon>
        <taxon>Actinomycetota</taxon>
        <taxon>Actinomycetes</taxon>
        <taxon>Streptosporangiales</taxon>
        <taxon>Nocardiopsidaceae</taxon>
        <taxon>Streptomonospora</taxon>
    </lineage>
</organism>
<gene>
    <name evidence="3" type="ORF">HNR12_002908</name>
</gene>
<evidence type="ECO:0000256" key="1">
    <source>
        <dbReference type="ARBA" id="ARBA00022679"/>
    </source>
</evidence>
<protein>
    <submittedName>
        <fullName evidence="3">SAM-dependent methyltransferase</fullName>
    </submittedName>
</protein>
<dbReference type="Proteomes" id="UP000575985">
    <property type="component" value="Unassembled WGS sequence"/>
</dbReference>
<proteinExistence type="predicted"/>
<name>A0A853BQ45_9ACTN</name>
<dbReference type="EMBL" id="JACCFO010000001">
    <property type="protein sequence ID" value="NYI96631.1"/>
    <property type="molecule type" value="Genomic_DNA"/>
</dbReference>
<dbReference type="GO" id="GO:0032259">
    <property type="term" value="P:methylation"/>
    <property type="evidence" value="ECO:0007669"/>
    <property type="project" value="UniProtKB-KW"/>
</dbReference>
<dbReference type="InterPro" id="IPR029063">
    <property type="entry name" value="SAM-dependent_MTases_sf"/>
</dbReference>
<dbReference type="SUPFAM" id="SSF53335">
    <property type="entry name" value="S-adenosyl-L-methionine-dependent methyltransferases"/>
    <property type="match status" value="1"/>
</dbReference>
<evidence type="ECO:0000313" key="4">
    <source>
        <dbReference type="Proteomes" id="UP000575985"/>
    </source>
</evidence>
<dbReference type="RefSeq" id="WP_179767967.1">
    <property type="nucleotide sequence ID" value="NZ_JACCFO010000001.1"/>
</dbReference>
<dbReference type="AlphaFoldDB" id="A0A853BQ45"/>
<sequence length="212" mass="23052">MDLSWNHNVHYHEHLLRHVPDSCVRALDVGCGTGRFARRLASRAAQVEAIDPDPAMITEARRRTPRRMGVHYVRAALDDFGIAPGAYQFVSAVASIHHMPFAESLRVLARGLAPGGVLAVLGCYREQTPADYAVSAAALLPQWSLGAGLRAARALTGVADPTPAQGSGMPVREPDMGLAEIRAEAARVLPGVRVRRLLFWRYSLVYVRPLTG</sequence>
<dbReference type="Gene3D" id="3.40.50.150">
    <property type="entry name" value="Vaccinia Virus protein VP39"/>
    <property type="match status" value="1"/>
</dbReference>
<comment type="caution">
    <text evidence="3">The sequence shown here is derived from an EMBL/GenBank/DDBJ whole genome shotgun (WGS) entry which is preliminary data.</text>
</comment>
<keyword evidence="4" id="KW-1185">Reference proteome</keyword>
<dbReference type="PANTHER" id="PTHR43861">
    <property type="entry name" value="TRANS-ACONITATE 2-METHYLTRANSFERASE-RELATED"/>
    <property type="match status" value="1"/>
</dbReference>
<reference evidence="3 4" key="1">
    <citation type="submission" date="2020-07" db="EMBL/GenBank/DDBJ databases">
        <title>Sequencing the genomes of 1000 actinobacteria strains.</title>
        <authorList>
            <person name="Klenk H.-P."/>
        </authorList>
    </citation>
    <scope>NUCLEOTIDE SEQUENCE [LARGE SCALE GENOMIC DNA]</scope>
    <source>
        <strain evidence="3 4">DSM 45927</strain>
    </source>
</reference>
<evidence type="ECO:0000313" key="3">
    <source>
        <dbReference type="EMBL" id="NYI96631.1"/>
    </source>
</evidence>
<keyword evidence="1 3" id="KW-0808">Transferase</keyword>
<dbReference type="InterPro" id="IPR041698">
    <property type="entry name" value="Methyltransf_25"/>
</dbReference>
<accession>A0A853BQ45</accession>
<feature type="domain" description="Methyltransferase" evidence="2">
    <location>
        <begin position="27"/>
        <end position="116"/>
    </location>
</feature>
<dbReference type="Pfam" id="PF13649">
    <property type="entry name" value="Methyltransf_25"/>
    <property type="match status" value="1"/>
</dbReference>
<keyword evidence="3" id="KW-0489">Methyltransferase</keyword>
<dbReference type="CDD" id="cd02440">
    <property type="entry name" value="AdoMet_MTases"/>
    <property type="match status" value="1"/>
</dbReference>